<dbReference type="RefSeq" id="WP_000578891.1">
    <property type="nucleotide sequence ID" value="NC_024983.1"/>
</dbReference>
<keyword evidence="1" id="KW-0472">Membrane</keyword>
<sequence>MIGESIFDWVIYGISILIFASALIEGKTTRYPALFFYGSLILMLILIVAGGLNWWFYRSKYGAVIVIFTVVSLLMTRFRLVIYKLRLRKLVSEIRFRIKTGFRIILVLSDNEDERNVLLSMLSNVLPEQTLIHTRDALGPHSEPILKALELHHQQGTGYILVCEQQISARTWLSIVENGKPDTSIAVNFHSIPEME</sequence>
<dbReference type="EMBL" id="DAAGLI010000019">
    <property type="protein sequence ID" value="HAB3532179.1"/>
    <property type="molecule type" value="Genomic_DNA"/>
</dbReference>
<gene>
    <name evidence="4" type="ORF">A3V89_17025</name>
    <name evidence="3" type="ORF">ELS01_22010</name>
    <name evidence="5" type="ORF">GJE27_20555</name>
</gene>
<evidence type="ECO:0000313" key="5">
    <source>
        <dbReference type="EMBL" id="HAB3532179.1"/>
    </source>
</evidence>
<keyword evidence="2" id="KW-0614">Plasmid</keyword>
<reference evidence="5" key="2">
    <citation type="journal article" date="2018" name="Genome Biol.">
        <title>SKESA: strategic k-mer extension for scrupulous assemblies.</title>
        <authorList>
            <person name="Souvorov A."/>
            <person name="Agarwala R."/>
            <person name="Lipman D.J."/>
        </authorList>
    </citation>
    <scope>NUCLEOTIDE SEQUENCE</scope>
    <source>
        <strain evidence="5">Salmonella enterica</strain>
    </source>
</reference>
<reference evidence="5" key="4">
    <citation type="submission" date="2019-06" db="EMBL/GenBank/DDBJ databases">
        <authorList>
            <consortium name="NCBI Pathogen Detection Project"/>
        </authorList>
    </citation>
    <scope>NUCLEOTIDE SEQUENCE</scope>
    <source>
        <strain evidence="5">Salmonella enterica</strain>
    </source>
</reference>
<geneLocation type="plasmid" evidence="2">
    <name>pIMP4-SEM1</name>
</geneLocation>
<feature type="transmembrane region" description="Helical" evidence="1">
    <location>
        <begin position="6"/>
        <end position="24"/>
    </location>
</feature>
<organism evidence="4">
    <name type="scientific">Salmonella typhimurium</name>
    <dbReference type="NCBI Taxonomy" id="90371"/>
    <lineage>
        <taxon>Bacteria</taxon>
        <taxon>Pseudomonadati</taxon>
        <taxon>Pseudomonadota</taxon>
        <taxon>Gammaproteobacteria</taxon>
        <taxon>Enterobacterales</taxon>
        <taxon>Enterobacteriaceae</taxon>
        <taxon>Salmonella</taxon>
    </lineage>
</organism>
<evidence type="ECO:0000256" key="1">
    <source>
        <dbReference type="SAM" id="Phobius"/>
    </source>
</evidence>
<dbReference type="EMBL" id="AAHUQY010000025">
    <property type="protein sequence ID" value="ECA5343055.1"/>
    <property type="molecule type" value="Genomic_DNA"/>
</dbReference>
<reference evidence="4" key="3">
    <citation type="submission" date="2018-07" db="EMBL/GenBank/DDBJ databases">
        <authorList>
            <person name="Ashton P.M."/>
            <person name="Dallman T."/>
            <person name="Nair S."/>
            <person name="De Pinna E."/>
            <person name="Peters T."/>
            <person name="Grant K."/>
        </authorList>
    </citation>
    <scope>NUCLEOTIDE SEQUENCE</scope>
    <source>
        <strain evidence="4">116039</strain>
        <strain evidence="3">582921</strain>
    </source>
</reference>
<accession>A0A077W236</accession>
<feature type="transmembrane region" description="Helical" evidence="1">
    <location>
        <begin position="31"/>
        <end position="55"/>
    </location>
</feature>
<feature type="transmembrane region" description="Helical" evidence="1">
    <location>
        <begin position="61"/>
        <end position="80"/>
    </location>
</feature>
<evidence type="ECO:0000313" key="4">
    <source>
        <dbReference type="EMBL" id="EDA7614468.1"/>
    </source>
</evidence>
<reference evidence="2" key="1">
    <citation type="journal article" date="2016" name="Sci. Rep.">
        <title>Isolation and plasmid characterization of carbapenemase (IMP-4) producing Salmonella enterica Typhimurium from cats.</title>
        <authorList>
            <person name="Abraham S."/>
            <person name="O'Dea M."/>
            <person name="Trott D.J."/>
            <person name="Abraham R.J."/>
            <person name="Hughes D."/>
            <person name="Pang S."/>
            <person name="McKew G."/>
            <person name="Cheong E.Y."/>
            <person name="Merlino J."/>
            <person name="Saputra S."/>
            <person name="Malik R."/>
            <person name="Gottlieb T."/>
        </authorList>
    </citation>
    <scope>NUCLEOTIDE SEQUENCE</scope>
    <source>
        <strain evidence="2">MU1</strain>
        <plasmid evidence="2">pIMP4-SEM1</plasmid>
    </source>
</reference>
<dbReference type="EMBL" id="KX810825">
    <property type="protein sequence ID" value="APA22814.1"/>
    <property type="molecule type" value="Genomic_DNA"/>
</dbReference>
<keyword evidence="1" id="KW-0812">Transmembrane</keyword>
<keyword evidence="1" id="KW-1133">Transmembrane helix</keyword>
<proteinExistence type="predicted"/>
<dbReference type="AlphaFoldDB" id="A0A077W236"/>
<name>A0A077W236_SALTM</name>
<evidence type="ECO:0000313" key="2">
    <source>
        <dbReference type="EMBL" id="APA22814.1"/>
    </source>
</evidence>
<protein>
    <submittedName>
        <fullName evidence="4">Uncharacterized protein</fullName>
    </submittedName>
</protein>
<evidence type="ECO:0000313" key="3">
    <source>
        <dbReference type="EMBL" id="ECA5343055.1"/>
    </source>
</evidence>
<dbReference type="EMBL" id="AALLDS010000024">
    <property type="protein sequence ID" value="EDA7614468.1"/>
    <property type="molecule type" value="Genomic_DNA"/>
</dbReference>